<evidence type="ECO:0000313" key="9">
    <source>
        <dbReference type="Proteomes" id="UP000184330"/>
    </source>
</evidence>
<dbReference type="Pfam" id="PF14226">
    <property type="entry name" value="DIOX_N"/>
    <property type="match status" value="1"/>
</dbReference>
<dbReference type="InterPro" id="IPR026992">
    <property type="entry name" value="DIOX_N"/>
</dbReference>
<comment type="similarity">
    <text evidence="1">Belongs to the iron/ascorbate-dependent oxidoreductase family.</text>
</comment>
<reference evidence="8 9" key="1">
    <citation type="submission" date="2016-03" db="EMBL/GenBank/DDBJ databases">
        <authorList>
            <person name="Ploux O."/>
        </authorList>
    </citation>
    <scope>NUCLEOTIDE SEQUENCE [LARGE SCALE GENOMIC DNA]</scope>
    <source>
        <strain evidence="8 9">UAMH 11012</strain>
    </source>
</reference>
<organism evidence="8 9">
    <name type="scientific">Phialocephala subalpina</name>
    <dbReference type="NCBI Taxonomy" id="576137"/>
    <lineage>
        <taxon>Eukaryota</taxon>
        <taxon>Fungi</taxon>
        <taxon>Dikarya</taxon>
        <taxon>Ascomycota</taxon>
        <taxon>Pezizomycotina</taxon>
        <taxon>Leotiomycetes</taxon>
        <taxon>Helotiales</taxon>
        <taxon>Mollisiaceae</taxon>
        <taxon>Phialocephala</taxon>
        <taxon>Phialocephala fortinii species complex</taxon>
    </lineage>
</organism>
<evidence type="ECO:0000256" key="1">
    <source>
        <dbReference type="ARBA" id="ARBA00008056"/>
    </source>
</evidence>
<dbReference type="InterPro" id="IPR044861">
    <property type="entry name" value="IPNS-like_FE2OG_OXY"/>
</dbReference>
<dbReference type="PRINTS" id="PR00682">
    <property type="entry name" value="IPNSYNTHASE"/>
</dbReference>
<dbReference type="Gene3D" id="2.60.120.330">
    <property type="entry name" value="B-lactam Antibiotic, Isopenicillin N Synthase, Chain"/>
    <property type="match status" value="1"/>
</dbReference>
<evidence type="ECO:0000256" key="2">
    <source>
        <dbReference type="ARBA" id="ARBA00022723"/>
    </source>
</evidence>
<dbReference type="PANTHER" id="PTHR10209:SF881">
    <property type="entry name" value="FI07970P-RELATED"/>
    <property type="match status" value="1"/>
</dbReference>
<evidence type="ECO:0000313" key="8">
    <source>
        <dbReference type="EMBL" id="CZR56842.1"/>
    </source>
</evidence>
<dbReference type="GO" id="GO:0046872">
    <property type="term" value="F:metal ion binding"/>
    <property type="evidence" value="ECO:0007669"/>
    <property type="project" value="UniProtKB-KW"/>
</dbReference>
<keyword evidence="9" id="KW-1185">Reference proteome</keyword>
<dbReference type="EMBL" id="FJOG01000009">
    <property type="protein sequence ID" value="CZR56842.1"/>
    <property type="molecule type" value="Genomic_DNA"/>
</dbReference>
<dbReference type="SUPFAM" id="SSF51197">
    <property type="entry name" value="Clavaminate synthase-like"/>
    <property type="match status" value="1"/>
</dbReference>
<evidence type="ECO:0000259" key="7">
    <source>
        <dbReference type="Pfam" id="PF14226"/>
    </source>
</evidence>
<proteinExistence type="inferred from homology"/>
<dbReference type="PANTHER" id="PTHR10209">
    <property type="entry name" value="OXIDOREDUCTASE, 2OG-FE II OXYGENASE FAMILY PROTEIN"/>
    <property type="match status" value="1"/>
</dbReference>
<feature type="region of interest" description="Disordered" evidence="5">
    <location>
        <begin position="295"/>
        <end position="316"/>
    </location>
</feature>
<evidence type="ECO:0000256" key="3">
    <source>
        <dbReference type="ARBA" id="ARBA00023002"/>
    </source>
</evidence>
<protein>
    <submittedName>
        <fullName evidence="8">Related to gibberellin 20-oxidase</fullName>
    </submittedName>
</protein>
<gene>
    <name evidence="8" type="ORF">PAC_06731</name>
</gene>
<keyword evidence="4" id="KW-0408">Iron</keyword>
<dbReference type="Proteomes" id="UP000184330">
    <property type="component" value="Unassembled WGS sequence"/>
</dbReference>
<dbReference type="InterPro" id="IPR027443">
    <property type="entry name" value="IPNS-like_sf"/>
</dbReference>
<keyword evidence="2" id="KW-0479">Metal-binding</keyword>
<dbReference type="OrthoDB" id="288590at2759"/>
<feature type="domain" description="Isopenicillin N synthase-like Fe(2+) 2OG dioxygenase" evidence="6">
    <location>
        <begin position="188"/>
        <end position="263"/>
    </location>
</feature>
<dbReference type="STRING" id="576137.A0A1L7WVQ6"/>
<accession>A0A1L7WVQ6</accession>
<name>A0A1L7WVQ6_9HELO</name>
<sequence length="334" mass="37553">MGSTTESPTQLPIIDLTPFLSPTSTPQSRLQCAKSLVHACHTTGFIYITNHGIPPALLSEAFSWSKRFFALSEDEKSQASHPPGSNVFRGYSKVGHEMIPEMEGEKVRGVVDFNESYGMGHDGNKGQPNVWLPDSILPGYRVFVDKFYSKCWKTSTSVLRALALGLELESEDYLLQFHSEIENELTFRHYPPVDAGRVKSGEMDRLGAHTDFDSFTLLWQDENAGLEVKVRDLEGKGEWRSVDFVEGALVMNIGDVLSRWSNGTSFLLTPPPKALSFVPFRPVVASKFKHEERLSHINTPPCPPPNLRPQLRHQRRYPNDETSVLHSVFRGPEE</sequence>
<dbReference type="GO" id="GO:0016491">
    <property type="term" value="F:oxidoreductase activity"/>
    <property type="evidence" value="ECO:0007669"/>
    <property type="project" value="UniProtKB-KW"/>
</dbReference>
<keyword evidence="3" id="KW-0560">Oxidoreductase</keyword>
<evidence type="ECO:0000256" key="4">
    <source>
        <dbReference type="ARBA" id="ARBA00023004"/>
    </source>
</evidence>
<evidence type="ECO:0000259" key="6">
    <source>
        <dbReference type="Pfam" id="PF03171"/>
    </source>
</evidence>
<dbReference type="Pfam" id="PF03171">
    <property type="entry name" value="2OG-FeII_Oxy"/>
    <property type="match status" value="1"/>
</dbReference>
<dbReference type="AlphaFoldDB" id="A0A1L7WVQ6"/>
<feature type="domain" description="Non-haem dioxygenase N-terminal" evidence="7">
    <location>
        <begin position="11"/>
        <end position="131"/>
    </location>
</feature>
<evidence type="ECO:0000256" key="5">
    <source>
        <dbReference type="SAM" id="MobiDB-lite"/>
    </source>
</evidence>